<evidence type="ECO:0000313" key="9">
    <source>
        <dbReference type="WBParaSite" id="ASIM_0001186701-mRNA-1"/>
    </source>
</evidence>
<keyword evidence="8" id="KW-1185">Reference proteome</keyword>
<dbReference type="GO" id="GO:0016020">
    <property type="term" value="C:membrane"/>
    <property type="evidence" value="ECO:0007669"/>
    <property type="project" value="UniProtKB-SubCell"/>
</dbReference>
<evidence type="ECO:0000256" key="3">
    <source>
        <dbReference type="ARBA" id="ARBA00022989"/>
    </source>
</evidence>
<evidence type="ECO:0000313" key="8">
    <source>
        <dbReference type="Proteomes" id="UP000267096"/>
    </source>
</evidence>
<reference evidence="7 8" key="2">
    <citation type="submission" date="2018-11" db="EMBL/GenBank/DDBJ databases">
        <authorList>
            <consortium name="Pathogen Informatics"/>
        </authorList>
    </citation>
    <scope>NUCLEOTIDE SEQUENCE [LARGE SCALE GENOMIC DNA]</scope>
</reference>
<feature type="transmembrane region" description="Helical" evidence="5">
    <location>
        <begin position="425"/>
        <end position="442"/>
    </location>
</feature>
<feature type="transmembrane region" description="Helical" evidence="5">
    <location>
        <begin position="357"/>
        <end position="382"/>
    </location>
</feature>
<dbReference type="CDD" id="cd17317">
    <property type="entry name" value="MFS_SLC22"/>
    <property type="match status" value="1"/>
</dbReference>
<feature type="transmembrane region" description="Helical" evidence="5">
    <location>
        <begin position="135"/>
        <end position="152"/>
    </location>
</feature>
<feature type="transmembrane region" description="Helical" evidence="5">
    <location>
        <begin position="46"/>
        <end position="72"/>
    </location>
</feature>
<dbReference type="Proteomes" id="UP000267096">
    <property type="component" value="Unassembled WGS sequence"/>
</dbReference>
<feature type="transmembrane region" description="Helical" evidence="5">
    <location>
        <begin position="194"/>
        <end position="215"/>
    </location>
</feature>
<evidence type="ECO:0000259" key="6">
    <source>
        <dbReference type="PROSITE" id="PS50850"/>
    </source>
</evidence>
<keyword evidence="4 5" id="KW-0472">Membrane</keyword>
<dbReference type="PROSITE" id="PS50850">
    <property type="entry name" value="MFS"/>
    <property type="match status" value="1"/>
</dbReference>
<accession>A0A0M3JUK3</accession>
<organism evidence="9">
    <name type="scientific">Anisakis simplex</name>
    <name type="common">Herring worm</name>
    <dbReference type="NCBI Taxonomy" id="6269"/>
    <lineage>
        <taxon>Eukaryota</taxon>
        <taxon>Metazoa</taxon>
        <taxon>Ecdysozoa</taxon>
        <taxon>Nematoda</taxon>
        <taxon>Chromadorea</taxon>
        <taxon>Rhabditida</taxon>
        <taxon>Spirurina</taxon>
        <taxon>Ascaridomorpha</taxon>
        <taxon>Ascaridoidea</taxon>
        <taxon>Anisakidae</taxon>
        <taxon>Anisakis</taxon>
        <taxon>Anisakis simplex complex</taxon>
    </lineage>
</organism>
<dbReference type="SUPFAM" id="SSF103473">
    <property type="entry name" value="MFS general substrate transporter"/>
    <property type="match status" value="1"/>
</dbReference>
<dbReference type="GO" id="GO:0022857">
    <property type="term" value="F:transmembrane transporter activity"/>
    <property type="evidence" value="ECO:0007669"/>
    <property type="project" value="InterPro"/>
</dbReference>
<reference evidence="9" key="1">
    <citation type="submission" date="2017-02" db="UniProtKB">
        <authorList>
            <consortium name="WormBaseParasite"/>
        </authorList>
    </citation>
    <scope>IDENTIFICATION</scope>
</reference>
<name>A0A0M3JUK3_ANISI</name>
<evidence type="ECO:0000313" key="7">
    <source>
        <dbReference type="EMBL" id="VDK44831.1"/>
    </source>
</evidence>
<feature type="domain" description="Major facilitator superfamily (MFS) profile" evidence="6">
    <location>
        <begin position="50"/>
        <end position="447"/>
    </location>
</feature>
<dbReference type="InterPro" id="IPR005828">
    <property type="entry name" value="MFS_sugar_transport-like"/>
</dbReference>
<dbReference type="EMBL" id="UYRR01031060">
    <property type="protein sequence ID" value="VDK44831.1"/>
    <property type="molecule type" value="Genomic_DNA"/>
</dbReference>
<evidence type="ECO:0000256" key="4">
    <source>
        <dbReference type="ARBA" id="ARBA00023136"/>
    </source>
</evidence>
<feature type="transmembrane region" description="Helical" evidence="5">
    <location>
        <begin position="164"/>
        <end position="182"/>
    </location>
</feature>
<evidence type="ECO:0000256" key="5">
    <source>
        <dbReference type="SAM" id="Phobius"/>
    </source>
</evidence>
<evidence type="ECO:0000256" key="1">
    <source>
        <dbReference type="ARBA" id="ARBA00004141"/>
    </source>
</evidence>
<protein>
    <submittedName>
        <fullName evidence="9">Putative transporter (inferred by orthology to a C. elegans protein)</fullName>
    </submittedName>
</protein>
<proteinExistence type="predicted"/>
<feature type="transmembrane region" description="Helical" evidence="5">
    <location>
        <begin position="221"/>
        <end position="240"/>
    </location>
</feature>
<feature type="transmembrane region" description="Helical" evidence="5">
    <location>
        <begin position="394"/>
        <end position="413"/>
    </location>
</feature>
<sequence>MSATKSVMMPDKDNIDVEQLIHSNNDFNACDNADQILGQLGARNKFILFITFILSLGWTISAMPNMCSAFIVSDKECTNSTDCKAENRTTIASEFQLSDERKYLADWTTSAFMLGNMLGATVLTQLSDKYGRRPVLIFSLIGLTLAGFISVFANNVHVVTLGRLLQGACAPGLCLVVWVLGCESIPISLRGYATLIYGTMWVIGYCAIAPLAYYITNWRLILLASTLPGVFMALLVFLFVPESLHFLVVNGRNEEAVNWVKTAQKYGQTKNTANLEKMMEVLLACKPKKDEANESSNTFVYFGLSLYVTRIAGNKYLNYVLSGLIEMPAYLFAPPALDNIGRKPVVAWSHFLAGFSLIAYVTSLCMTGKFGISCSFICIFVYGSEIFPTTIRNACLGLCLVVARFGGIVAPYVKHLEAISPSLPMVFFGSIGVAAGVLTLFLPETKNRALPSSLNDVAAERK</sequence>
<dbReference type="AlphaFoldDB" id="A0A0M3JUK3"/>
<comment type="subcellular location">
    <subcellularLocation>
        <location evidence="1">Membrane</location>
        <topology evidence="1">Multi-pass membrane protein</topology>
    </subcellularLocation>
</comment>
<evidence type="ECO:0000256" key="2">
    <source>
        <dbReference type="ARBA" id="ARBA00022692"/>
    </source>
</evidence>
<dbReference type="Gene3D" id="1.20.1250.20">
    <property type="entry name" value="MFS general substrate transporter like domains"/>
    <property type="match status" value="1"/>
</dbReference>
<gene>
    <name evidence="7" type="ORF">ASIM_LOCUS11333</name>
</gene>
<keyword evidence="2 5" id="KW-0812">Transmembrane</keyword>
<dbReference type="InterPro" id="IPR036259">
    <property type="entry name" value="MFS_trans_sf"/>
</dbReference>
<dbReference type="PANTHER" id="PTHR24064">
    <property type="entry name" value="SOLUTE CARRIER FAMILY 22 MEMBER"/>
    <property type="match status" value="1"/>
</dbReference>
<dbReference type="OrthoDB" id="5296287at2759"/>
<keyword evidence="3 5" id="KW-1133">Transmembrane helix</keyword>
<dbReference type="InterPro" id="IPR020846">
    <property type="entry name" value="MFS_dom"/>
</dbReference>
<dbReference type="WBParaSite" id="ASIM_0001186701-mRNA-1">
    <property type="protein sequence ID" value="ASIM_0001186701-mRNA-1"/>
    <property type="gene ID" value="ASIM_0001186701"/>
</dbReference>
<dbReference type="Pfam" id="PF00083">
    <property type="entry name" value="Sugar_tr"/>
    <property type="match status" value="1"/>
</dbReference>